<keyword evidence="5" id="KW-0677">Repeat</keyword>
<dbReference type="GO" id="GO:0016567">
    <property type="term" value="P:protein ubiquitination"/>
    <property type="evidence" value="ECO:0007669"/>
    <property type="project" value="InterPro"/>
</dbReference>
<feature type="region of interest" description="Disordered" evidence="10">
    <location>
        <begin position="400"/>
        <end position="419"/>
    </location>
</feature>
<keyword evidence="3" id="KW-0808">Transferase</keyword>
<dbReference type="SMART" id="SM00647">
    <property type="entry name" value="IBR"/>
    <property type="match status" value="1"/>
</dbReference>
<evidence type="ECO:0000256" key="6">
    <source>
        <dbReference type="ARBA" id="ARBA00022771"/>
    </source>
</evidence>
<dbReference type="PROSITE" id="PS50089">
    <property type="entry name" value="ZF_RING_2"/>
    <property type="match status" value="1"/>
</dbReference>
<sequence length="490" mass="55854">MTSLKRLFSKNKRDDGNWKRKIVVYATVENIVEVSPKDQEWLQQTWENRNFRRSSTLKSQHKQYFEDLESTHTSSDKMIIPGGPPALYRARSRPEQQELNAAPLAARGNIIARGQARPVGVYGLQELERHLPVAGPGDSISNPVGRELNPEPPRVSLPFYGSTELPTFGTQYGIRSIPSQNAHSVLLQKAHSNHLDAVQTVFSRIFQHTEGSSHTTHSIGASQIGYFATQEALETSCVACAEDFSTEVVRSGATTQECTHLPNICQNCVSTWIQSKLDSNSWNTIQCPECSVLMAYQDIKRVADLATFSRYETLSLRSFLNSDDDFVWCRECDYGQVHSSGTSHPIIRCQNCGFRSCFLHGVPWHERLTCEEYDQMLQDPEGFQSALEKEEQEVELARLRQEEEDRRKDEMREARAEQEAEAARKRKEIEEERRQLKERLEAEALSISFLEADPETKQCPGCQHLVLKINDGRCDHMICKFQSLNTRLSR</sequence>
<gene>
    <name evidence="13" type="primary">Rnf19b</name>
    <name evidence="13" type="ORF">LSUE1_G003098</name>
</gene>
<dbReference type="InterPro" id="IPR001841">
    <property type="entry name" value="Znf_RING"/>
</dbReference>
<dbReference type="AlphaFoldDB" id="A0A8T9CDX4"/>
<evidence type="ECO:0000256" key="9">
    <source>
        <dbReference type="PROSITE-ProRule" id="PRU00175"/>
    </source>
</evidence>
<evidence type="ECO:0000256" key="1">
    <source>
        <dbReference type="ARBA" id="ARBA00001798"/>
    </source>
</evidence>
<feature type="domain" description="RING-type" evidence="11">
    <location>
        <begin position="237"/>
        <end position="291"/>
    </location>
</feature>
<dbReference type="InterPro" id="IPR002867">
    <property type="entry name" value="IBR_dom"/>
</dbReference>
<comment type="caution">
    <text evidence="13">The sequence shown here is derived from an EMBL/GenBank/DDBJ whole genome shotgun (WGS) entry which is preliminary data.</text>
</comment>
<dbReference type="GO" id="GO:0008270">
    <property type="term" value="F:zinc ion binding"/>
    <property type="evidence" value="ECO:0007669"/>
    <property type="project" value="UniProtKB-KW"/>
</dbReference>
<evidence type="ECO:0000313" key="13">
    <source>
        <dbReference type="EMBL" id="TVY82727.1"/>
    </source>
</evidence>
<evidence type="ECO:0000256" key="10">
    <source>
        <dbReference type="SAM" id="MobiDB-lite"/>
    </source>
</evidence>
<keyword evidence="14" id="KW-1185">Reference proteome</keyword>
<dbReference type="Pfam" id="PF01485">
    <property type="entry name" value="IBR"/>
    <property type="match status" value="1"/>
</dbReference>
<name>A0A8T9CDX4_9HELO</name>
<dbReference type="InterPro" id="IPR031127">
    <property type="entry name" value="E3_UB_ligase_RBR"/>
</dbReference>
<dbReference type="PANTHER" id="PTHR11685">
    <property type="entry name" value="RBR FAMILY RING FINGER AND IBR DOMAIN-CONTAINING"/>
    <property type="match status" value="1"/>
</dbReference>
<proteinExistence type="predicted"/>
<keyword evidence="4" id="KW-0479">Metal-binding</keyword>
<evidence type="ECO:0000256" key="5">
    <source>
        <dbReference type="ARBA" id="ARBA00022737"/>
    </source>
</evidence>
<accession>A0A8T9CDX4</accession>
<dbReference type="InterPro" id="IPR013083">
    <property type="entry name" value="Znf_RING/FYVE/PHD"/>
</dbReference>
<evidence type="ECO:0000259" key="11">
    <source>
        <dbReference type="PROSITE" id="PS50089"/>
    </source>
</evidence>
<evidence type="ECO:0000313" key="14">
    <source>
        <dbReference type="Proteomes" id="UP000469558"/>
    </source>
</evidence>
<evidence type="ECO:0000256" key="8">
    <source>
        <dbReference type="ARBA" id="ARBA00022833"/>
    </source>
</evidence>
<evidence type="ECO:0000256" key="7">
    <source>
        <dbReference type="ARBA" id="ARBA00022786"/>
    </source>
</evidence>
<dbReference type="OrthoDB" id="1431934at2759"/>
<organism evidence="13 14">
    <name type="scientific">Lachnellula suecica</name>
    <dbReference type="NCBI Taxonomy" id="602035"/>
    <lineage>
        <taxon>Eukaryota</taxon>
        <taxon>Fungi</taxon>
        <taxon>Dikarya</taxon>
        <taxon>Ascomycota</taxon>
        <taxon>Pezizomycotina</taxon>
        <taxon>Leotiomycetes</taxon>
        <taxon>Helotiales</taxon>
        <taxon>Lachnaceae</taxon>
        <taxon>Lachnellula</taxon>
    </lineage>
</organism>
<dbReference type="EC" id="2.3.2.31" evidence="2"/>
<dbReference type="InterPro" id="IPR044066">
    <property type="entry name" value="TRIAD_supradom"/>
</dbReference>
<protein>
    <recommendedName>
        <fullName evidence="2">RBR-type E3 ubiquitin transferase</fullName>
        <ecNumber evidence="2">2.3.2.31</ecNumber>
    </recommendedName>
</protein>
<dbReference type="GO" id="GO:0061630">
    <property type="term" value="F:ubiquitin protein ligase activity"/>
    <property type="evidence" value="ECO:0007669"/>
    <property type="project" value="UniProtKB-EC"/>
</dbReference>
<dbReference type="EMBL" id="QGMK01000283">
    <property type="protein sequence ID" value="TVY82727.1"/>
    <property type="molecule type" value="Genomic_DNA"/>
</dbReference>
<dbReference type="Proteomes" id="UP000469558">
    <property type="component" value="Unassembled WGS sequence"/>
</dbReference>
<dbReference type="PROSITE" id="PS51873">
    <property type="entry name" value="TRIAD"/>
    <property type="match status" value="1"/>
</dbReference>
<evidence type="ECO:0000259" key="12">
    <source>
        <dbReference type="PROSITE" id="PS51873"/>
    </source>
</evidence>
<keyword evidence="8" id="KW-0862">Zinc</keyword>
<evidence type="ECO:0000256" key="2">
    <source>
        <dbReference type="ARBA" id="ARBA00012251"/>
    </source>
</evidence>
<comment type="catalytic activity">
    <reaction evidence="1">
        <text>[E2 ubiquitin-conjugating enzyme]-S-ubiquitinyl-L-cysteine + [acceptor protein]-L-lysine = [E2 ubiquitin-conjugating enzyme]-L-cysteine + [acceptor protein]-N(6)-ubiquitinyl-L-lysine.</text>
        <dbReference type="EC" id="2.3.2.31"/>
    </reaction>
</comment>
<keyword evidence="6 9" id="KW-0863">Zinc-finger</keyword>
<dbReference type="Gene3D" id="3.30.40.10">
    <property type="entry name" value="Zinc/RING finger domain, C3HC4 (zinc finger)"/>
    <property type="match status" value="1"/>
</dbReference>
<feature type="domain" description="RING-type" evidence="12">
    <location>
        <begin position="233"/>
        <end position="490"/>
    </location>
</feature>
<dbReference type="SUPFAM" id="SSF57850">
    <property type="entry name" value="RING/U-box"/>
    <property type="match status" value="3"/>
</dbReference>
<dbReference type="CDD" id="cd20335">
    <property type="entry name" value="BRcat_RBR"/>
    <property type="match status" value="1"/>
</dbReference>
<keyword evidence="7" id="KW-0833">Ubl conjugation pathway</keyword>
<evidence type="ECO:0000256" key="3">
    <source>
        <dbReference type="ARBA" id="ARBA00022679"/>
    </source>
</evidence>
<evidence type="ECO:0000256" key="4">
    <source>
        <dbReference type="ARBA" id="ARBA00022723"/>
    </source>
</evidence>
<reference evidence="13 14" key="1">
    <citation type="submission" date="2018-05" db="EMBL/GenBank/DDBJ databases">
        <title>Genome sequencing and assembly of the regulated plant pathogen Lachnellula willkommii and related sister species for the development of diagnostic species identification markers.</title>
        <authorList>
            <person name="Giroux E."/>
            <person name="Bilodeau G."/>
        </authorList>
    </citation>
    <scope>NUCLEOTIDE SEQUENCE [LARGE SCALE GENOMIC DNA]</scope>
    <source>
        <strain evidence="13 14">CBS 268.59</strain>
    </source>
</reference>